<keyword evidence="3" id="KW-1185">Reference proteome</keyword>
<keyword evidence="1" id="KW-0732">Signal</keyword>
<dbReference type="AlphaFoldDB" id="A0AAD7TWU8"/>
<protein>
    <recommendedName>
        <fullName evidence="4">Extracellular membrane protein CFEM domain-containing protein</fullName>
    </recommendedName>
</protein>
<organism evidence="2 3">
    <name type="scientific">Trametes cubensis</name>
    <dbReference type="NCBI Taxonomy" id="1111947"/>
    <lineage>
        <taxon>Eukaryota</taxon>
        <taxon>Fungi</taxon>
        <taxon>Dikarya</taxon>
        <taxon>Basidiomycota</taxon>
        <taxon>Agaricomycotina</taxon>
        <taxon>Agaricomycetes</taxon>
        <taxon>Polyporales</taxon>
        <taxon>Polyporaceae</taxon>
        <taxon>Trametes</taxon>
    </lineage>
</organism>
<evidence type="ECO:0008006" key="4">
    <source>
        <dbReference type="Google" id="ProtNLM"/>
    </source>
</evidence>
<evidence type="ECO:0000256" key="1">
    <source>
        <dbReference type="SAM" id="SignalP"/>
    </source>
</evidence>
<name>A0AAD7TWU8_9APHY</name>
<dbReference type="EMBL" id="JAPEVG010000072">
    <property type="protein sequence ID" value="KAJ8487843.1"/>
    <property type="molecule type" value="Genomic_DNA"/>
</dbReference>
<proteinExistence type="predicted"/>
<accession>A0AAD7TWU8</accession>
<reference evidence="2" key="1">
    <citation type="submission" date="2022-11" db="EMBL/GenBank/DDBJ databases">
        <title>Genome Sequence of Cubamyces cubensis.</title>
        <authorList>
            <person name="Buettner E."/>
        </authorList>
    </citation>
    <scope>NUCLEOTIDE SEQUENCE</scope>
    <source>
        <strain evidence="2">MPL-01</strain>
    </source>
</reference>
<dbReference type="Proteomes" id="UP001215151">
    <property type="component" value="Unassembled WGS sequence"/>
</dbReference>
<evidence type="ECO:0000313" key="3">
    <source>
        <dbReference type="Proteomes" id="UP001215151"/>
    </source>
</evidence>
<gene>
    <name evidence="2" type="ORF">ONZ51_g3930</name>
</gene>
<feature type="chain" id="PRO_5042160824" description="Extracellular membrane protein CFEM domain-containing protein" evidence="1">
    <location>
        <begin position="19"/>
        <end position="141"/>
    </location>
</feature>
<feature type="signal peptide" evidence="1">
    <location>
        <begin position="1"/>
        <end position="18"/>
    </location>
</feature>
<comment type="caution">
    <text evidence="2">The sequence shown here is derived from an EMBL/GenBank/DDBJ whole genome shotgun (WGS) entry which is preliminary data.</text>
</comment>
<evidence type="ECO:0000313" key="2">
    <source>
        <dbReference type="EMBL" id="KAJ8487843.1"/>
    </source>
</evidence>
<sequence>MRSFVLLTVLAGITMAYARPKESQKRQDCQAPELRNPCICAAFDTAYITYYRQIKECVDAACLPEDLAALATYLSQVCPNTRTIYYLPYVVARQLGPDDSTNDGQLGGELEGSSSSAIDGKLDGSLGLGGSMRCRQRLALQ</sequence>